<dbReference type="Proteomes" id="UP000006281">
    <property type="component" value="Chromosome"/>
</dbReference>
<reference evidence="2 3" key="1">
    <citation type="journal article" date="2012" name="BMC Genomics">
        <title>Complete genome sequence of Saccharothrix espanaensis DSM 44229T and comparison to the other completely sequenced Pseudonocardiaceae.</title>
        <authorList>
            <person name="Strobel T."/>
            <person name="Al-Dilaimi A."/>
            <person name="Blom J."/>
            <person name="Gessner A."/>
            <person name="Kalinowski J."/>
            <person name="Luzhetska M."/>
            <person name="Puhler A."/>
            <person name="Szczepanowski R."/>
            <person name="Bechthold A."/>
            <person name="Ruckert C."/>
        </authorList>
    </citation>
    <scope>NUCLEOTIDE SEQUENCE [LARGE SCALE GENOMIC DNA]</scope>
    <source>
        <strain evidence="3">ATCC 51144 / DSM 44229 / JCM 9112 / NBRC 15066 / NRRL 15764</strain>
    </source>
</reference>
<dbReference type="KEGG" id="sesp:BN6_29910"/>
<sequence>MRRAFDSPPPWASAPPPATGSSPLSHLFAQGLVAAESFTDPATWEKFRELVAEQDEERAAGLAGRPGSVVFAIHRADRPLTVDGLFTFARSALVSAWTSLTTYRIPVQLAVIA</sequence>
<gene>
    <name evidence="2" type="ordered locus">BN6_29910</name>
</gene>
<dbReference type="HOGENOM" id="CLU_2131726_0_0_11"/>
<dbReference type="Pfam" id="PF19614">
    <property type="entry name" value="DUF6119"/>
    <property type="match status" value="1"/>
</dbReference>
<dbReference type="AlphaFoldDB" id="K0K142"/>
<dbReference type="InterPro" id="IPR026487">
    <property type="entry name" value="CHP04141"/>
</dbReference>
<evidence type="ECO:0000256" key="1">
    <source>
        <dbReference type="SAM" id="MobiDB-lite"/>
    </source>
</evidence>
<dbReference type="RefSeq" id="WP_015100410.1">
    <property type="nucleotide sequence ID" value="NC_019673.1"/>
</dbReference>
<dbReference type="EMBL" id="HE804045">
    <property type="protein sequence ID" value="CCH30298.1"/>
    <property type="molecule type" value="Genomic_DNA"/>
</dbReference>
<keyword evidence="3" id="KW-1185">Reference proteome</keyword>
<evidence type="ECO:0000313" key="3">
    <source>
        <dbReference type="Proteomes" id="UP000006281"/>
    </source>
</evidence>
<dbReference type="PATRIC" id="fig|1179773.3.peg.2985"/>
<proteinExistence type="predicted"/>
<organism evidence="2 3">
    <name type="scientific">Saccharothrix espanaensis (strain ATCC 51144 / DSM 44229 / JCM 9112 / NBRC 15066 / NRRL 15764)</name>
    <dbReference type="NCBI Taxonomy" id="1179773"/>
    <lineage>
        <taxon>Bacteria</taxon>
        <taxon>Bacillati</taxon>
        <taxon>Actinomycetota</taxon>
        <taxon>Actinomycetes</taxon>
        <taxon>Pseudonocardiales</taxon>
        <taxon>Pseudonocardiaceae</taxon>
        <taxon>Saccharothrix</taxon>
    </lineage>
</organism>
<name>K0K142_SACES</name>
<feature type="compositionally biased region" description="Pro residues" evidence="1">
    <location>
        <begin position="7"/>
        <end position="18"/>
    </location>
</feature>
<accession>K0K142</accession>
<protein>
    <submittedName>
        <fullName evidence="2">Uncharacterized protein</fullName>
    </submittedName>
</protein>
<feature type="region of interest" description="Disordered" evidence="1">
    <location>
        <begin position="1"/>
        <end position="23"/>
    </location>
</feature>
<dbReference type="OrthoDB" id="3323334at2"/>
<dbReference type="NCBIfam" id="TIGR04141">
    <property type="entry name" value="TIGR04141 family sporadically distributed protein"/>
    <property type="match status" value="1"/>
</dbReference>
<dbReference type="STRING" id="1179773.BN6_29910"/>
<evidence type="ECO:0000313" key="2">
    <source>
        <dbReference type="EMBL" id="CCH30298.1"/>
    </source>
</evidence>